<dbReference type="Pfam" id="PF13229">
    <property type="entry name" value="Beta_helix"/>
    <property type="match status" value="1"/>
</dbReference>
<dbReference type="InterPro" id="IPR002049">
    <property type="entry name" value="LE_dom"/>
</dbReference>
<dbReference type="InterPro" id="IPR011050">
    <property type="entry name" value="Pectin_lyase_fold/virulence"/>
</dbReference>
<evidence type="ECO:0000259" key="3">
    <source>
        <dbReference type="PROSITE" id="PS01180"/>
    </source>
</evidence>
<evidence type="ECO:0000256" key="1">
    <source>
        <dbReference type="ARBA" id="ARBA00023157"/>
    </source>
</evidence>
<dbReference type="SUPFAM" id="SSF49854">
    <property type="entry name" value="Spermadhesin, CUB domain"/>
    <property type="match status" value="1"/>
</dbReference>
<dbReference type="Gene3D" id="2.60.120.290">
    <property type="entry name" value="Spermadhesin, CUB domain"/>
    <property type="match status" value="1"/>
</dbReference>
<dbReference type="InterPro" id="IPR035914">
    <property type="entry name" value="Sperma_CUB_dom_sf"/>
</dbReference>
<dbReference type="VEuPathDB" id="FungiDB:H257_11026"/>
<comment type="caution">
    <text evidence="4">The sequence shown here is derived from an EMBL/GenBank/DDBJ whole genome shotgun (WGS) entry which is preliminary data.</text>
</comment>
<feature type="domain" description="CUB" evidence="3">
    <location>
        <begin position="1879"/>
        <end position="1992"/>
    </location>
</feature>
<dbReference type="InterPro" id="IPR006626">
    <property type="entry name" value="PbH1"/>
</dbReference>
<evidence type="ECO:0000313" key="4">
    <source>
        <dbReference type="EMBL" id="RHY19463.1"/>
    </source>
</evidence>
<dbReference type="InterPro" id="IPR039448">
    <property type="entry name" value="Beta_helix"/>
</dbReference>
<dbReference type="CDD" id="cd00055">
    <property type="entry name" value="EGF_Lam"/>
    <property type="match status" value="1"/>
</dbReference>
<proteinExistence type="predicted"/>
<reference evidence="4 5" key="1">
    <citation type="submission" date="2018-08" db="EMBL/GenBank/DDBJ databases">
        <title>Aphanomyces genome sequencing and annotation.</title>
        <authorList>
            <person name="Minardi D."/>
            <person name="Oidtmann B."/>
            <person name="Van Der Giezen M."/>
            <person name="Studholme D.J."/>
        </authorList>
    </citation>
    <scope>NUCLEOTIDE SEQUENCE [LARGE SCALE GENOMIC DNA]</scope>
    <source>
        <strain evidence="4 5">Yx</strain>
    </source>
</reference>
<keyword evidence="1" id="KW-1015">Disulfide bond</keyword>
<feature type="signal peptide" evidence="2">
    <location>
        <begin position="1"/>
        <end position="24"/>
    </location>
</feature>
<dbReference type="Pfam" id="PF13385">
    <property type="entry name" value="Laminin_G_3"/>
    <property type="match status" value="1"/>
</dbReference>
<evidence type="ECO:0000256" key="2">
    <source>
        <dbReference type="SAM" id="SignalP"/>
    </source>
</evidence>
<gene>
    <name evidence="4" type="ORF">DYB25_001116</name>
</gene>
<dbReference type="InterPro" id="IPR000742">
    <property type="entry name" value="EGF"/>
</dbReference>
<dbReference type="PROSITE" id="PS00022">
    <property type="entry name" value="EGF_1"/>
    <property type="match status" value="1"/>
</dbReference>
<name>A0A397BMF3_APHAT</name>
<dbReference type="VEuPathDB" id="FungiDB:H257_16939"/>
<dbReference type="InterPro" id="IPR000859">
    <property type="entry name" value="CUB_dom"/>
</dbReference>
<dbReference type="SMART" id="SM00710">
    <property type="entry name" value="PbH1"/>
    <property type="match status" value="6"/>
</dbReference>
<keyword evidence="2" id="KW-0732">Signal</keyword>
<dbReference type="PROSITE" id="PS01180">
    <property type="entry name" value="CUB"/>
    <property type="match status" value="1"/>
</dbReference>
<protein>
    <recommendedName>
        <fullName evidence="3">CUB domain-containing protein</fullName>
    </recommendedName>
</protein>
<dbReference type="SUPFAM" id="SSF51126">
    <property type="entry name" value="Pectin lyase-like"/>
    <property type="match status" value="1"/>
</dbReference>
<sequence length="2538" mass="272128">MGWQACWLAVFLAAWLCCNSVVRGQTCSLSSSITKAPGVVQDRASLSGLYAASMECHWQITSTQANTVVELTFDLLNLVQYRGSNNDVLLVNLGSSKPGASIPKGWAAYRRHEVSAGTDDIGMWDYSSSNGDTNVCPATSFDPVTTDLTTGSLLTDPQRNLTWIYFTGAYTPDADNAMTLTSSASDVYIVFRSLPLYFVLSWRVVPSYCAPATVLSPRVDVSDTITTSASYTVQDNVVGQMQPNITCVWHLQPFRLDANPDCDAIGETNQPKLCTPSTSTAAYSGSQGKLSTGECLFCTLPPSLPGNSTFIRSENVINLVAPKSLPMVTWDGDYIEQSCPFNYQCPQGNVCTTTGKCVAVLPDSSPVLGSSSSYRKQCVATSDCPAFTVCDTDTFQCEAPDSLGLSLTPPSTVCSLVGLTNTSIFLGLTIEVRLRLASAQPSDTIVAYPGLNSLTALAPLVAVPTLTKDTREACIFPFTLPLRDCTAFESYVATKAYNAAAFVAVAKPYAYATLDQLVQPCQCNTMPPWNTSNYVITRVNSTAPPSVTVQITYNYIKTQVTAGGPQTNQCASQCFFIENTIQGPPLTPALPFNSSANATFVSGTTAKRYTMTREFMFQQDAHNIWQVVGTDVARTERCVVEGPDEAVVATSVSVFSCQTIGGSASDPPSPQPYCVLQNTKKTCLAEQNGCGIENGQVVYTSTGGSFEDGYESSSVTDGVHKCTFNIYPAIHPKALEPFAVLTYVVPKSQLGQGDVLAVTTSIGTSANLISGSTVRTLMQREAEFTLSTAGDKSGTPGDGFIVEFDTVYSFPTAPTAHFCSNAVTTLSFQDSVVFPTYSFDNSTLVLSPNSISNCDFILQAANASAGSVVWVQFLSLALTSDRIDLFDLNADSTPSSLLATITSTSYSVEHSAVHFNGATDYLVSDMPVEVPSSILFWIQVASTLTADCTVASACLANNIPKPMKVLGSDNHFPGFNVVLAPDTGVLSVQLNTGRSFSLLFDVRLSSWLHVAIVRRNSDLFGYIDGTLVPVASAATTSNATTTPTISQGLLYIGGQPSLPDATNIYFSGQLRHVVLFSEPKTVFEINRQMNLPCEESDVSLVVCYSFQTRLDLSRFANHLHFHGPSILQSSALVLSHNLRKIFTANSSKVLLRYSSPTSSATADAFRLVAWSTFCVMPCFGDCDDRGHCVCRPGTSGRHCNVTIPPCSNHVIVPEGSGTITLPSPSSTVVRDHHFVPDISSRGGFGALVDCSWHIQQSNSIVMLDMQLVDLTDDNVILSIYDGDRVAPMYTSAYNLSAAMAMDRAAFFSRGQVQYTQAVIRNISSTVALATLWPSTFNASACSKVYHVVTFERGKVCADASAVGLSRRLASETIATFWWTLSSSAYASVLTTSQLYFNSFDQNSANITVEYHLRPIDARSNADTSPYPALFRLRRRISSFSTCKDGSDVNLDGLSGQLAEFTSVLRPDLGTSGYTDQCLVTPLFDYAGNWAIDASKLYYGAFRTKFVLDQVQSMPFTMVVQAEVVLTTKDQYIFSQENQAVGSIFLKFAPTTKASGVWIFGTVGQNDGVASTNPTSFTGESVHLAITVVSGVWTYYVNGVRHSTLNTVINYQTCVATGRASCQLPILTFSDVQNRLVIGATVSNGQGDGFWIGTIQRVKVYKSALSEAIIGCLAGGSRATVIQSTVVNAVASSTNSTTATLSTIDITTVTVQATSVISRLVREWTLVRSPCQVPPTSLQLDGNAVAYMLNVPDVQLSPSLVWNSFDDTLAQLSWRNGSLFSQSTLKRSKRYGFGLTTELIVRLLTEYGNLVENTPYHITRLYVNSIGPTGAVVSFTLANVFRSSVDAKATLVRFNDTWLVPESIERLVPPDFGVVPPVKCISSTNFTASAGYFSDGQPTETSPSVHDTLCKWEIQAPPAQTIRLQLDLFNIDCTEGVLLLVDLDTAVSTALCGNLTTRSITVGRNMRFVFGIGPATGPQPTKSTGFYAKYWFSGHNSTQNTTDFPATYSNWTLVETSPTTGTSQCQVDASAALSPLYPWQVQSVSLTSTFNRTCYATEMQSPNISQWDVESVDYDGGSPTCLQWEHDDSMPWTATDVQISRTNDLTSIPPPTLVTQSSPALELTSHSSIPLIPFQSTKSSAEIRFQSQGRGGRSRVVVAYSTRKVYYVAPPSYRPADGSMGDGSLDAPFTTAFADLFANVLSDGDLLRLFPGRYSGSSYCNLVVTKAVGVDSIGGPDRTIVDCLGTFRGWQLAHVRGLTTITGITFTQCTVCIHVHTFGESSRILHQVASNVHGAALWISGPTVLHQCRFVHNTDGIGIVAVVAPSASRLVDCEFELNVGRSALAILSATVTVADSRFLNNTSIGTEEIVVVTRYEGTGGANVLGNPASATVSNCTFARNSGAAALGLKFSSNAVVTNCSFLSNQAGGITVFAAMLVFTFNSAQDNNTTGLLGTVGGSITSTWNVFDSNRADYGGAVFVTAATSFLSNSAGPDSSTTDFATTFTGGAISFQNGARIDFKSNLFRGNSASTAGGASTFPA</sequence>
<dbReference type="InterPro" id="IPR013320">
    <property type="entry name" value="ConA-like_dom_sf"/>
</dbReference>
<dbReference type="Gene3D" id="2.60.120.200">
    <property type="match status" value="2"/>
</dbReference>
<dbReference type="SUPFAM" id="SSF49899">
    <property type="entry name" value="Concanavalin A-like lectins/glucanases"/>
    <property type="match status" value="2"/>
</dbReference>
<evidence type="ECO:0000313" key="5">
    <source>
        <dbReference type="Proteomes" id="UP000266239"/>
    </source>
</evidence>
<accession>A0A397BMF3</accession>
<dbReference type="Proteomes" id="UP000266239">
    <property type="component" value="Unassembled WGS sequence"/>
</dbReference>
<dbReference type="EMBL" id="QUTA01004511">
    <property type="protein sequence ID" value="RHY19463.1"/>
    <property type="molecule type" value="Genomic_DNA"/>
</dbReference>
<organism evidence="4 5">
    <name type="scientific">Aphanomyces astaci</name>
    <name type="common">Crayfish plague agent</name>
    <dbReference type="NCBI Taxonomy" id="112090"/>
    <lineage>
        <taxon>Eukaryota</taxon>
        <taxon>Sar</taxon>
        <taxon>Stramenopiles</taxon>
        <taxon>Oomycota</taxon>
        <taxon>Saprolegniomycetes</taxon>
        <taxon>Saprolegniales</taxon>
        <taxon>Verrucalvaceae</taxon>
        <taxon>Aphanomyces</taxon>
    </lineage>
</organism>
<feature type="chain" id="PRO_5017180268" description="CUB domain-containing protein" evidence="2">
    <location>
        <begin position="25"/>
        <end position="2538"/>
    </location>
</feature>